<evidence type="ECO:0000256" key="4">
    <source>
        <dbReference type="ARBA" id="ARBA00011702"/>
    </source>
</evidence>
<dbReference type="OrthoDB" id="188433at2"/>
<evidence type="ECO:0000256" key="7">
    <source>
        <dbReference type="ARBA" id="ARBA00021726"/>
    </source>
</evidence>
<keyword evidence="22" id="KW-1185">Reference proteome</keyword>
<evidence type="ECO:0000256" key="18">
    <source>
        <dbReference type="PIRSR" id="PIRSR603187-1"/>
    </source>
</evidence>
<sequence>MNTHIFTKTALAATLLIAMNAIANDGVETVLTATPEVATEVVDVAATDVIDAPIKSRVESESLFYECMAVVSGAARLACFDSIAKGNTPAVLQQKQPIALGETIRSITGKRQVVFAEPFAQDTVEHTTDSNANVAINEAEVQRLASKHTPLSLSYDLDKNSEAGLWRARPHNPVYILPMYLHGKPNRHPGTPTQETWHYTPNEQRALELKFQLSLKSKMMEDVFGTNADLWFGYTHLAHWQVYNEDNSRPFHAHDYEPEVFVTQPVSADLPFGGRLRMLGGGLVHHSNGEGERLSRSWNRAYMMAGMEWGKLTVMPRLWGRILKEGNDAQPDDNPDILDYYGYGDVKFLYQLDNNKNISGTARYNPKTGKGALQLDYVHPIGKGISGYVQLFQGYGQSLIDYNHEATSIGVGVMLNDWMGL</sequence>
<dbReference type="PRINTS" id="PR01486">
    <property type="entry name" value="PHPHLIPASEA1"/>
</dbReference>
<dbReference type="GO" id="GO:0008970">
    <property type="term" value="F:phospholipase A1 activity"/>
    <property type="evidence" value="ECO:0007669"/>
    <property type="project" value="UniProtKB-EC"/>
</dbReference>
<gene>
    <name evidence="21" type="ORF">MBO_04894</name>
</gene>
<dbReference type="Pfam" id="PF02253">
    <property type="entry name" value="PLA1"/>
    <property type="match status" value="1"/>
</dbReference>
<comment type="function">
    <text evidence="20">Hydrolysis of phosphatidylcholine with phospholipase A2 (EC 3.1.1.4) and phospholipase A1 (EC 3.1.1.32) activities.</text>
</comment>
<comment type="subcellular location">
    <subcellularLocation>
        <location evidence="20">Cell outer membrane</location>
        <topology evidence="20">Multi-pass membrane protein</topology>
    </subcellularLocation>
    <text evidence="20">One of the very few enzymes located there.</text>
</comment>
<keyword evidence="13 19" id="KW-0106">Calcium</keyword>
<comment type="similarity">
    <text evidence="3 20">Belongs to the phospholipase A1 family.</text>
</comment>
<dbReference type="EC" id="3.1.1.4" evidence="6 20"/>
<dbReference type="CDD" id="cd00541">
    <property type="entry name" value="OMPLA"/>
    <property type="match status" value="1"/>
</dbReference>
<comment type="subunit">
    <text evidence="4 20">Homodimer; dimerization is reversible, and the dimeric form is the active one.</text>
</comment>
<evidence type="ECO:0000256" key="19">
    <source>
        <dbReference type="PIRSR" id="PIRSR603187-2"/>
    </source>
</evidence>
<comment type="catalytic activity">
    <reaction evidence="2 20">
        <text>a 1,2-diacyl-sn-glycero-3-phosphocholine + H2O = a 1-acyl-sn-glycero-3-phosphocholine + a fatty acid + H(+)</text>
        <dbReference type="Rhea" id="RHEA:15801"/>
        <dbReference type="ChEBI" id="CHEBI:15377"/>
        <dbReference type="ChEBI" id="CHEBI:15378"/>
        <dbReference type="ChEBI" id="CHEBI:28868"/>
        <dbReference type="ChEBI" id="CHEBI:57643"/>
        <dbReference type="ChEBI" id="CHEBI:58168"/>
        <dbReference type="EC" id="3.1.1.4"/>
    </reaction>
</comment>
<feature type="active site" description="Nucleophile" evidence="18">
    <location>
        <position position="287"/>
    </location>
</feature>
<name>A0A066UDE2_9GAMM</name>
<dbReference type="GO" id="GO:0004623">
    <property type="term" value="F:phospholipase A2 activity"/>
    <property type="evidence" value="ECO:0007669"/>
    <property type="project" value="UniProtKB-EC"/>
</dbReference>
<feature type="signal peptide" evidence="20">
    <location>
        <begin position="1"/>
        <end position="23"/>
    </location>
</feature>
<evidence type="ECO:0000256" key="17">
    <source>
        <dbReference type="ARBA" id="ARBA00023237"/>
    </source>
</evidence>
<feature type="binding site" description="in dimeric form" evidence="19">
    <location>
        <position position="248"/>
    </location>
    <ligand>
        <name>Ca(2+)</name>
        <dbReference type="ChEBI" id="CHEBI:29108"/>
        <label>1</label>
    </ligand>
</feature>
<dbReference type="EMBL" id="AOMT01000022">
    <property type="protein sequence ID" value="KDN25120.1"/>
    <property type="molecule type" value="Genomic_DNA"/>
</dbReference>
<evidence type="ECO:0000256" key="10">
    <source>
        <dbReference type="ARBA" id="ARBA00022723"/>
    </source>
</evidence>
<accession>A0A066UDE2</accession>
<evidence type="ECO:0000256" key="6">
    <source>
        <dbReference type="ARBA" id="ARBA00013278"/>
    </source>
</evidence>
<evidence type="ECO:0000313" key="21">
    <source>
        <dbReference type="EMBL" id="KDN25120.1"/>
    </source>
</evidence>
<dbReference type="Gene3D" id="2.40.230.10">
    <property type="entry name" value="Phospholipase A1"/>
    <property type="match status" value="1"/>
</dbReference>
<evidence type="ECO:0000256" key="2">
    <source>
        <dbReference type="ARBA" id="ARBA00001604"/>
    </source>
</evidence>
<feature type="binding site" description="in dimeric form" evidence="19">
    <location>
        <position position="333"/>
    </location>
    <ligand>
        <name>Ca(2+)</name>
        <dbReference type="ChEBI" id="CHEBI:29108"/>
        <label>1</label>
    </ligand>
</feature>
<keyword evidence="8" id="KW-1134">Transmembrane beta strand</keyword>
<dbReference type="EC" id="3.1.1.32" evidence="5 20"/>
<evidence type="ECO:0000256" key="3">
    <source>
        <dbReference type="ARBA" id="ARBA00010525"/>
    </source>
</evidence>
<dbReference type="GO" id="GO:0046872">
    <property type="term" value="F:metal ion binding"/>
    <property type="evidence" value="ECO:0007669"/>
    <property type="project" value="UniProtKB-KW"/>
</dbReference>
<proteinExistence type="inferred from homology"/>
<dbReference type="InterPro" id="IPR036541">
    <property type="entry name" value="PLipase_A1_sf"/>
</dbReference>
<feature type="active site" description="Proton acceptor" evidence="18">
    <location>
        <position position="285"/>
    </location>
</feature>
<reference evidence="21 22" key="1">
    <citation type="journal article" date="2014" name="Genome Announc.">
        <title>Draft Genome Sequence of Moraxella bovoculi Strain 237T (ATCC BAA-1259T) Isolated from a Calf with Infectious Bovine Keratoconjunctivitis.</title>
        <authorList>
            <person name="Calcutt M.J."/>
            <person name="Foecking M.F."/>
            <person name="Martin N.T."/>
            <person name="Mhlanga-Mutangadura T."/>
            <person name="Reilly T.J."/>
        </authorList>
    </citation>
    <scope>NUCLEOTIDE SEQUENCE [LARGE SCALE GENOMIC DNA]</scope>
    <source>
        <strain evidence="21 22">237</strain>
    </source>
</reference>
<feature type="binding site" description="in dimeric form" evidence="19">
    <location>
        <position position="295"/>
    </location>
    <ligand>
        <name>Ca(2+)</name>
        <dbReference type="ChEBI" id="CHEBI:29108"/>
        <label>1</label>
    </ligand>
</feature>
<organism evidence="21 22">
    <name type="scientific">Moraxella bovoculi 237</name>
    <dbReference type="NCBI Taxonomy" id="743974"/>
    <lineage>
        <taxon>Bacteria</taxon>
        <taxon>Pseudomonadati</taxon>
        <taxon>Pseudomonadota</taxon>
        <taxon>Gammaproteobacteria</taxon>
        <taxon>Moraxellales</taxon>
        <taxon>Moraxellaceae</taxon>
        <taxon>Moraxella</taxon>
    </lineage>
</organism>
<evidence type="ECO:0000256" key="16">
    <source>
        <dbReference type="ARBA" id="ARBA00023136"/>
    </source>
</evidence>
<evidence type="ECO:0000256" key="1">
    <source>
        <dbReference type="ARBA" id="ARBA00000111"/>
    </source>
</evidence>
<dbReference type="PANTHER" id="PTHR40457">
    <property type="entry name" value="PHOSPHOLIPASE A1"/>
    <property type="match status" value="1"/>
</dbReference>
<protein>
    <recommendedName>
        <fullName evidence="7 20">Phospholipase A1</fullName>
        <ecNumber evidence="5 20">3.1.1.32</ecNumber>
        <ecNumber evidence="6 20">3.1.1.4</ecNumber>
    </recommendedName>
    <alternativeName>
        <fullName evidence="20">Phosphatidylcholine 1-acylhydrolase</fullName>
    </alternativeName>
</protein>
<keyword evidence="17 20" id="KW-0998">Cell outer membrane</keyword>
<evidence type="ECO:0000256" key="5">
    <source>
        <dbReference type="ARBA" id="ARBA00013179"/>
    </source>
</evidence>
<comment type="catalytic activity">
    <reaction evidence="1 20">
        <text>a 1,2-diacyl-sn-glycero-3-phosphocholine + H2O = a 2-acyl-sn-glycero-3-phosphocholine + a fatty acid + H(+)</text>
        <dbReference type="Rhea" id="RHEA:18689"/>
        <dbReference type="ChEBI" id="CHEBI:15377"/>
        <dbReference type="ChEBI" id="CHEBI:15378"/>
        <dbReference type="ChEBI" id="CHEBI:28868"/>
        <dbReference type="ChEBI" id="CHEBI:57643"/>
        <dbReference type="ChEBI" id="CHEBI:57875"/>
        <dbReference type="EC" id="3.1.1.32"/>
    </reaction>
</comment>
<dbReference type="eggNOG" id="COG2829">
    <property type="taxonomic scope" value="Bacteria"/>
</dbReference>
<evidence type="ECO:0000256" key="15">
    <source>
        <dbReference type="ARBA" id="ARBA00023098"/>
    </source>
</evidence>
<evidence type="ECO:0000256" key="20">
    <source>
        <dbReference type="RuleBase" id="RU366027"/>
    </source>
</evidence>
<evidence type="ECO:0000256" key="13">
    <source>
        <dbReference type="ARBA" id="ARBA00022837"/>
    </source>
</evidence>
<evidence type="ECO:0000256" key="12">
    <source>
        <dbReference type="ARBA" id="ARBA00022801"/>
    </source>
</evidence>
<keyword evidence="15 20" id="KW-0443">Lipid metabolism</keyword>
<dbReference type="InterPro" id="IPR003187">
    <property type="entry name" value="PLipase_A1"/>
</dbReference>
<dbReference type="GO" id="GO:0016042">
    <property type="term" value="P:lipid catabolic process"/>
    <property type="evidence" value="ECO:0007669"/>
    <property type="project" value="UniProtKB-KW"/>
</dbReference>
<dbReference type="Proteomes" id="UP000035860">
    <property type="component" value="Unassembled WGS sequence"/>
</dbReference>
<keyword evidence="14 20" id="KW-0442">Lipid degradation</keyword>
<evidence type="ECO:0000256" key="9">
    <source>
        <dbReference type="ARBA" id="ARBA00022692"/>
    </source>
</evidence>
<dbReference type="GO" id="GO:0009279">
    <property type="term" value="C:cell outer membrane"/>
    <property type="evidence" value="ECO:0007669"/>
    <property type="project" value="UniProtKB-SubCell"/>
</dbReference>
<evidence type="ECO:0000256" key="11">
    <source>
        <dbReference type="ARBA" id="ARBA00022729"/>
    </source>
</evidence>
<evidence type="ECO:0000313" key="22">
    <source>
        <dbReference type="Proteomes" id="UP000035860"/>
    </source>
</evidence>
<dbReference type="AlphaFoldDB" id="A0A066UDE2"/>
<evidence type="ECO:0000256" key="14">
    <source>
        <dbReference type="ARBA" id="ARBA00022963"/>
    </source>
</evidence>
<evidence type="ECO:0000256" key="8">
    <source>
        <dbReference type="ARBA" id="ARBA00022452"/>
    </source>
</evidence>
<keyword evidence="16" id="KW-0472">Membrane</keyword>
<feature type="chain" id="PRO_5019616580" description="Phospholipase A1" evidence="20">
    <location>
        <begin position="24"/>
        <end position="421"/>
    </location>
</feature>
<keyword evidence="10 19" id="KW-0479">Metal-binding</keyword>
<dbReference type="PANTHER" id="PTHR40457:SF1">
    <property type="entry name" value="PHOSPHOLIPASE A1"/>
    <property type="match status" value="1"/>
</dbReference>
<keyword evidence="9" id="KW-0812">Transmembrane</keyword>
<dbReference type="SUPFAM" id="SSF56931">
    <property type="entry name" value="Outer membrane phospholipase A (OMPLA)"/>
    <property type="match status" value="1"/>
</dbReference>
<comment type="cofactor">
    <cofactor evidence="20">
        <name>Ca(2+)</name>
        <dbReference type="ChEBI" id="CHEBI:29108"/>
    </cofactor>
    <text evidence="20">Binds 1 Ca(2+) ion per monomer. In the dimeric form the Ca(2+) is bound by different amino acids with binding of each Ca(2+) shared with ligands coming from each monomer. The Ca(2+) ion may have a role in catalysis.</text>
</comment>
<comment type="caution">
    <text evidence="21">The sequence shown here is derived from an EMBL/GenBank/DDBJ whole genome shotgun (WGS) entry which is preliminary data.</text>
</comment>
<dbReference type="RefSeq" id="WP_052585309.1">
    <property type="nucleotide sequence ID" value="NZ_AOMT01000022.1"/>
</dbReference>
<keyword evidence="11 20" id="KW-0732">Signal</keyword>
<keyword evidence="12 20" id="KW-0378">Hydrolase</keyword>